<evidence type="ECO:0000256" key="1">
    <source>
        <dbReference type="SAM" id="MobiDB-lite"/>
    </source>
</evidence>
<reference evidence="3" key="1">
    <citation type="journal article" date="2023" name="Mol. Phylogenet. Evol.">
        <title>Genome-scale phylogeny and comparative genomics of the fungal order Sordariales.</title>
        <authorList>
            <person name="Hensen N."/>
            <person name="Bonometti L."/>
            <person name="Westerberg I."/>
            <person name="Brannstrom I.O."/>
            <person name="Guillou S."/>
            <person name="Cros-Aarteil S."/>
            <person name="Calhoun S."/>
            <person name="Haridas S."/>
            <person name="Kuo A."/>
            <person name="Mondo S."/>
            <person name="Pangilinan J."/>
            <person name="Riley R."/>
            <person name="LaButti K."/>
            <person name="Andreopoulos B."/>
            <person name="Lipzen A."/>
            <person name="Chen C."/>
            <person name="Yan M."/>
            <person name="Daum C."/>
            <person name="Ng V."/>
            <person name="Clum A."/>
            <person name="Steindorff A."/>
            <person name="Ohm R.A."/>
            <person name="Martin F."/>
            <person name="Silar P."/>
            <person name="Natvig D.O."/>
            <person name="Lalanne C."/>
            <person name="Gautier V."/>
            <person name="Ament-Velasquez S.L."/>
            <person name="Kruys A."/>
            <person name="Hutchinson M.I."/>
            <person name="Powell A.J."/>
            <person name="Barry K."/>
            <person name="Miller A.N."/>
            <person name="Grigoriev I.V."/>
            <person name="Debuchy R."/>
            <person name="Gladieux P."/>
            <person name="Hiltunen Thoren M."/>
            <person name="Johannesson H."/>
        </authorList>
    </citation>
    <scope>NUCLEOTIDE SEQUENCE</scope>
    <source>
        <strain evidence="3">CBS 103.79</strain>
    </source>
</reference>
<dbReference type="Pfam" id="PF12756">
    <property type="entry name" value="zf-C2H2_2"/>
    <property type="match status" value="1"/>
</dbReference>
<feature type="region of interest" description="Disordered" evidence="1">
    <location>
        <begin position="211"/>
        <end position="284"/>
    </location>
</feature>
<reference evidence="3" key="2">
    <citation type="submission" date="2023-05" db="EMBL/GenBank/DDBJ databases">
        <authorList>
            <consortium name="Lawrence Berkeley National Laboratory"/>
            <person name="Steindorff A."/>
            <person name="Hensen N."/>
            <person name="Bonometti L."/>
            <person name="Westerberg I."/>
            <person name="Brannstrom I.O."/>
            <person name="Guillou S."/>
            <person name="Cros-Aarteil S."/>
            <person name="Calhoun S."/>
            <person name="Haridas S."/>
            <person name="Kuo A."/>
            <person name="Mondo S."/>
            <person name="Pangilinan J."/>
            <person name="Riley R."/>
            <person name="Labutti K."/>
            <person name="Andreopoulos B."/>
            <person name="Lipzen A."/>
            <person name="Chen C."/>
            <person name="Yanf M."/>
            <person name="Daum C."/>
            <person name="Ng V."/>
            <person name="Clum A."/>
            <person name="Ohm R."/>
            <person name="Martin F."/>
            <person name="Silar P."/>
            <person name="Natvig D."/>
            <person name="Lalanne C."/>
            <person name="Gautier V."/>
            <person name="Ament-Velasquez S.L."/>
            <person name="Kruys A."/>
            <person name="Hutchinson M.I."/>
            <person name="Powell A.J."/>
            <person name="Barry K."/>
            <person name="Miller A.N."/>
            <person name="Grigoriev I.V."/>
            <person name="Debuchy R."/>
            <person name="Gladieux P."/>
            <person name="Thoren M.H."/>
            <person name="Johannesson H."/>
        </authorList>
    </citation>
    <scope>NUCLEOTIDE SEQUENCE</scope>
    <source>
        <strain evidence="3">CBS 103.79</strain>
    </source>
</reference>
<keyword evidence="3" id="KW-0863">Zinc-finger</keyword>
<keyword evidence="4" id="KW-1185">Reference proteome</keyword>
<feature type="domain" description="ZN622/Rei1/Reh1 zinc finger C2H2-type" evidence="2">
    <location>
        <begin position="124"/>
        <end position="213"/>
    </location>
</feature>
<dbReference type="Proteomes" id="UP001303889">
    <property type="component" value="Unassembled WGS sequence"/>
</dbReference>
<dbReference type="PANTHER" id="PTHR13182">
    <property type="entry name" value="ZINC FINGER PROTEIN 622"/>
    <property type="match status" value="1"/>
</dbReference>
<dbReference type="EMBL" id="MU855399">
    <property type="protein sequence ID" value="KAK3904401.1"/>
    <property type="molecule type" value="Genomic_DNA"/>
</dbReference>
<dbReference type="SUPFAM" id="SSF57667">
    <property type="entry name" value="beta-beta-alpha zinc fingers"/>
    <property type="match status" value="1"/>
</dbReference>
<feature type="compositionally biased region" description="Acidic residues" evidence="1">
    <location>
        <begin position="97"/>
        <end position="111"/>
    </location>
</feature>
<proteinExistence type="predicted"/>
<dbReference type="InterPro" id="IPR036236">
    <property type="entry name" value="Znf_C2H2_sf"/>
</dbReference>
<dbReference type="GO" id="GO:0008270">
    <property type="term" value="F:zinc ion binding"/>
    <property type="evidence" value="ECO:0007669"/>
    <property type="project" value="UniProtKB-KW"/>
</dbReference>
<evidence type="ECO:0000259" key="2">
    <source>
        <dbReference type="Pfam" id="PF12756"/>
    </source>
</evidence>
<dbReference type="GO" id="GO:0030687">
    <property type="term" value="C:preribosome, large subunit precursor"/>
    <property type="evidence" value="ECO:0007669"/>
    <property type="project" value="TreeGrafter"/>
</dbReference>
<comment type="caution">
    <text evidence="3">The sequence shown here is derived from an EMBL/GenBank/DDBJ whole genome shotgun (WGS) entry which is preliminary data.</text>
</comment>
<feature type="compositionally biased region" description="Polar residues" evidence="1">
    <location>
        <begin position="218"/>
        <end position="228"/>
    </location>
</feature>
<feature type="compositionally biased region" description="Low complexity" evidence="1">
    <location>
        <begin position="260"/>
        <end position="271"/>
    </location>
</feature>
<protein>
    <submittedName>
        <fullName evidence="3">C2H2 type zinc-finger-domain-containing protein</fullName>
    </submittedName>
</protein>
<name>A0AAN6RW79_9PEZI</name>
<gene>
    <name evidence="3" type="ORF">C8A05DRAFT_31815</name>
</gene>
<dbReference type="InterPro" id="IPR041661">
    <property type="entry name" value="ZN622/Rei1/Reh1_Znf-C2H2"/>
</dbReference>
<keyword evidence="3" id="KW-0862">Zinc</keyword>
<dbReference type="GO" id="GO:0042273">
    <property type="term" value="P:ribosomal large subunit biogenesis"/>
    <property type="evidence" value="ECO:0007669"/>
    <property type="project" value="TreeGrafter"/>
</dbReference>
<accession>A0AAN6RW79</accession>
<keyword evidence="3" id="KW-0479">Metal-binding</keyword>
<dbReference type="PANTHER" id="PTHR13182:SF8">
    <property type="entry name" value="CYTOPLASMIC 60S SUBUNIT BIOGENESIS FACTOR ZNF622"/>
    <property type="match status" value="1"/>
</dbReference>
<evidence type="ECO:0000313" key="4">
    <source>
        <dbReference type="Proteomes" id="UP001303889"/>
    </source>
</evidence>
<sequence>MEAPASDPAPVVASAPNKALLQCHICELSFETPEDKRQHAKSEWHVYKIRCRVAEPGTVVTPPDSDPKPSTRRPKKPQGRKSPSRTRSKSRSKSPQVDEESYDESESESDAPSDKETLEFVPGECLFCNQASTNFDANLAHMHQAHSLVVPFQDALVVDLQTVVWFLHMVIASYRECICCGTRRRTVEAVQQHMTSTGHCRFTVTDEMSGFYDPDALPSQQTTETLSNPDDRTLRLASGKILAHRSDPNSTNKPREKTQPSTAASPLPASSQEFPTDSHPADEANPQALTKLDRKEQALTKHLAQLRVGDRLSLARLSAPQQRALLVVHKKGLDEAKRAERRTRGRVDNVGNKMAVHTKYYKQEVPVYMGG</sequence>
<organism evidence="3 4">
    <name type="scientific">Staphylotrichum tortipilum</name>
    <dbReference type="NCBI Taxonomy" id="2831512"/>
    <lineage>
        <taxon>Eukaryota</taxon>
        <taxon>Fungi</taxon>
        <taxon>Dikarya</taxon>
        <taxon>Ascomycota</taxon>
        <taxon>Pezizomycotina</taxon>
        <taxon>Sordariomycetes</taxon>
        <taxon>Sordariomycetidae</taxon>
        <taxon>Sordariales</taxon>
        <taxon>Chaetomiaceae</taxon>
        <taxon>Staphylotrichum</taxon>
    </lineage>
</organism>
<dbReference type="AlphaFoldDB" id="A0AAN6RW79"/>
<feature type="compositionally biased region" description="Basic residues" evidence="1">
    <location>
        <begin position="70"/>
        <end position="92"/>
    </location>
</feature>
<feature type="region of interest" description="Disordered" evidence="1">
    <location>
        <begin position="55"/>
        <end position="115"/>
    </location>
</feature>
<evidence type="ECO:0000313" key="3">
    <source>
        <dbReference type="EMBL" id="KAK3904401.1"/>
    </source>
</evidence>
<dbReference type="InterPro" id="IPR040025">
    <property type="entry name" value="Znf622/Rei1/Reh1"/>
</dbReference>